<evidence type="ECO:0000256" key="3">
    <source>
        <dbReference type="ARBA" id="ARBA00014974"/>
    </source>
</evidence>
<dbReference type="AlphaFoldDB" id="A0AAD9P8U8"/>
<dbReference type="SUPFAM" id="SSF53067">
    <property type="entry name" value="Actin-like ATPase domain"/>
    <property type="match status" value="2"/>
</dbReference>
<dbReference type="EC" id="2.7.1.59" evidence="2"/>
<keyword evidence="7" id="KW-1185">Reference proteome</keyword>
<dbReference type="GO" id="GO:0045127">
    <property type="term" value="F:N-acetylglucosamine kinase activity"/>
    <property type="evidence" value="ECO:0007669"/>
    <property type="project" value="UniProtKB-EC"/>
</dbReference>
<dbReference type="Pfam" id="PF01869">
    <property type="entry name" value="BcrAD_BadFG"/>
    <property type="match status" value="1"/>
</dbReference>
<gene>
    <name evidence="6" type="ORF">NP493_79g05050</name>
</gene>
<dbReference type="Proteomes" id="UP001209878">
    <property type="component" value="Unassembled WGS sequence"/>
</dbReference>
<dbReference type="Gene3D" id="3.30.420.40">
    <property type="match status" value="1"/>
</dbReference>
<sequence length="335" mass="36895">MKEDGTVVAEGSGPHTNQWQIGLDECLKRLNDIVVSAKRTAGIPTDQPLKALGMCLSGADNIESRKALTQGVMTQYKDMCQHCVITCDTVGPVATVTNGSGMVLIAGTGSNCEFINPEGENFRCGGWGHMLGDEASAFWITHYCIKCFFDTDDNLNPSPHDTTFVRDAMFKHFNVTDKMGMLEHLYSNFSKSFYSRLCIELARGASELKDPLCCEAFTKAGHLLAQHITALLPKIKQSQFEGEGRLKVVCVGSVWKSWELMKQGFLQSLQTHASKGPTKLKEIILLLPKKPCTYGAAYLGAKGTGSHLKTNFEENASVFFQHVTLKAGLWCKWAR</sequence>
<feature type="domain" description="ATPase BadF/BadG/BcrA/BcrD type" evidence="5">
    <location>
        <begin position="1"/>
        <end position="260"/>
    </location>
</feature>
<dbReference type="InterPro" id="IPR002731">
    <property type="entry name" value="ATPase_BadF"/>
</dbReference>
<dbReference type="PANTHER" id="PTHR12862:SF0">
    <property type="entry name" value="N-ACETYL-D-GLUCOSAMINE KINASE"/>
    <property type="match status" value="1"/>
</dbReference>
<dbReference type="InterPro" id="IPR039758">
    <property type="entry name" value="NAGK-like"/>
</dbReference>
<protein>
    <recommendedName>
        <fullName evidence="3">N-acetyl-D-glucosamine kinase</fullName>
        <ecNumber evidence="2">2.7.1.59</ecNumber>
    </recommendedName>
    <alternativeName>
        <fullName evidence="4">GlcNAc kinase</fullName>
    </alternativeName>
</protein>
<dbReference type="InterPro" id="IPR043129">
    <property type="entry name" value="ATPase_NBD"/>
</dbReference>
<reference evidence="6" key="1">
    <citation type="journal article" date="2023" name="Mol. Biol. Evol.">
        <title>Third-Generation Sequencing Reveals the Adaptive Role of the Epigenome in Three Deep-Sea Polychaetes.</title>
        <authorList>
            <person name="Perez M."/>
            <person name="Aroh O."/>
            <person name="Sun Y."/>
            <person name="Lan Y."/>
            <person name="Juniper S.K."/>
            <person name="Young C.R."/>
            <person name="Angers B."/>
            <person name="Qian P.Y."/>
        </authorList>
    </citation>
    <scope>NUCLEOTIDE SEQUENCE</scope>
    <source>
        <strain evidence="6">R07B-5</strain>
    </source>
</reference>
<comment type="caution">
    <text evidence="6">The sequence shown here is derived from an EMBL/GenBank/DDBJ whole genome shotgun (WGS) entry which is preliminary data.</text>
</comment>
<evidence type="ECO:0000256" key="4">
    <source>
        <dbReference type="ARBA" id="ARBA00031123"/>
    </source>
</evidence>
<proteinExistence type="inferred from homology"/>
<evidence type="ECO:0000313" key="6">
    <source>
        <dbReference type="EMBL" id="KAK2190294.1"/>
    </source>
</evidence>
<comment type="similarity">
    <text evidence="1">Belongs to the eukaryotic-type N-acetylglucosamine kinase family.</text>
</comment>
<evidence type="ECO:0000256" key="2">
    <source>
        <dbReference type="ARBA" id="ARBA00012122"/>
    </source>
</evidence>
<name>A0AAD9P8U8_RIDPI</name>
<dbReference type="PANTHER" id="PTHR12862">
    <property type="entry name" value="BADF TYPE ATPASE DOMAIN-CONTAINING PROTEIN"/>
    <property type="match status" value="1"/>
</dbReference>
<organism evidence="6 7">
    <name type="scientific">Ridgeia piscesae</name>
    <name type="common">Tubeworm</name>
    <dbReference type="NCBI Taxonomy" id="27915"/>
    <lineage>
        <taxon>Eukaryota</taxon>
        <taxon>Metazoa</taxon>
        <taxon>Spiralia</taxon>
        <taxon>Lophotrochozoa</taxon>
        <taxon>Annelida</taxon>
        <taxon>Polychaeta</taxon>
        <taxon>Sedentaria</taxon>
        <taxon>Canalipalpata</taxon>
        <taxon>Sabellida</taxon>
        <taxon>Siboglinidae</taxon>
        <taxon>Ridgeia</taxon>
    </lineage>
</organism>
<accession>A0AAD9P8U8</accession>
<dbReference type="CDD" id="cd24078">
    <property type="entry name" value="ASKHA_NBD_NAGK_meta"/>
    <property type="match status" value="1"/>
</dbReference>
<evidence type="ECO:0000259" key="5">
    <source>
        <dbReference type="Pfam" id="PF01869"/>
    </source>
</evidence>
<dbReference type="EMBL" id="JAODUO010000084">
    <property type="protein sequence ID" value="KAK2190294.1"/>
    <property type="molecule type" value="Genomic_DNA"/>
</dbReference>
<evidence type="ECO:0000256" key="1">
    <source>
        <dbReference type="ARBA" id="ARBA00006198"/>
    </source>
</evidence>
<evidence type="ECO:0000313" key="7">
    <source>
        <dbReference type="Proteomes" id="UP001209878"/>
    </source>
</evidence>